<dbReference type="Proteomes" id="UP000664534">
    <property type="component" value="Unassembled WGS sequence"/>
</dbReference>
<dbReference type="GO" id="GO:0030100">
    <property type="term" value="P:regulation of endocytosis"/>
    <property type="evidence" value="ECO:0007669"/>
    <property type="project" value="TreeGrafter"/>
</dbReference>
<evidence type="ECO:0000256" key="1">
    <source>
        <dbReference type="ARBA" id="ARBA00022468"/>
    </source>
</evidence>
<evidence type="ECO:0000256" key="3">
    <source>
        <dbReference type="ARBA" id="ARBA00022771"/>
    </source>
</evidence>
<evidence type="ECO:0000256" key="2">
    <source>
        <dbReference type="ARBA" id="ARBA00022723"/>
    </source>
</evidence>
<evidence type="ECO:0000256" key="5">
    <source>
        <dbReference type="PROSITE-ProRule" id="PRU00288"/>
    </source>
</evidence>
<dbReference type="Pfam" id="PF01412">
    <property type="entry name" value="ArfGap"/>
    <property type="match status" value="1"/>
</dbReference>
<dbReference type="SUPFAM" id="SSF57863">
    <property type="entry name" value="ArfGap/RecO-like zinc finger"/>
    <property type="match status" value="1"/>
</dbReference>
<protein>
    <submittedName>
        <fullName evidence="8">Zn finger-containing GTPase- Activating Protein for ARF</fullName>
    </submittedName>
</protein>
<dbReference type="EMBL" id="CAJPDT010000040">
    <property type="protein sequence ID" value="CAF9925588.1"/>
    <property type="molecule type" value="Genomic_DNA"/>
</dbReference>
<accession>A0A8H3FPM5</accession>
<dbReference type="GO" id="GO:0000139">
    <property type="term" value="C:Golgi membrane"/>
    <property type="evidence" value="ECO:0007669"/>
    <property type="project" value="TreeGrafter"/>
</dbReference>
<dbReference type="GO" id="GO:0032012">
    <property type="term" value="P:regulation of ARF protein signal transduction"/>
    <property type="evidence" value="ECO:0007669"/>
    <property type="project" value="TreeGrafter"/>
</dbReference>
<feature type="region of interest" description="Disordered" evidence="6">
    <location>
        <begin position="187"/>
        <end position="230"/>
    </location>
</feature>
<feature type="compositionally biased region" description="Low complexity" evidence="6">
    <location>
        <begin position="333"/>
        <end position="342"/>
    </location>
</feature>
<gene>
    <name evidence="8" type="primary">GCS1_2</name>
    <name evidence="8" type="ORF">IMSHALPRED_006720</name>
</gene>
<feature type="domain" description="Arf-GAP" evidence="7">
    <location>
        <begin position="9"/>
        <end position="90"/>
    </location>
</feature>
<keyword evidence="3 5" id="KW-0863">Zinc-finger</keyword>
<reference evidence="8" key="1">
    <citation type="submission" date="2021-03" db="EMBL/GenBank/DDBJ databases">
        <authorList>
            <person name="Tagirdzhanova G."/>
        </authorList>
    </citation>
    <scope>NUCLEOTIDE SEQUENCE</scope>
</reference>
<dbReference type="Gene3D" id="1.10.220.150">
    <property type="entry name" value="Arf GTPase activating protein"/>
    <property type="match status" value="1"/>
</dbReference>
<comment type="caution">
    <text evidence="8">The sequence shown here is derived from an EMBL/GenBank/DDBJ whole genome shotgun (WGS) entry which is preliminary data.</text>
</comment>
<evidence type="ECO:0000313" key="9">
    <source>
        <dbReference type="Proteomes" id="UP000664534"/>
    </source>
</evidence>
<evidence type="ECO:0000313" key="8">
    <source>
        <dbReference type="EMBL" id="CAF9925588.1"/>
    </source>
</evidence>
<dbReference type="PROSITE" id="PS50115">
    <property type="entry name" value="ARFGAP"/>
    <property type="match status" value="1"/>
</dbReference>
<dbReference type="GO" id="GO:0008270">
    <property type="term" value="F:zinc ion binding"/>
    <property type="evidence" value="ECO:0007669"/>
    <property type="project" value="UniProtKB-KW"/>
</dbReference>
<keyword evidence="4" id="KW-0862">Zinc</keyword>
<name>A0A8H3FPM5_9LECA</name>
<keyword evidence="9" id="KW-1185">Reference proteome</keyword>
<feature type="region of interest" description="Disordered" evidence="6">
    <location>
        <begin position="331"/>
        <end position="361"/>
    </location>
</feature>
<dbReference type="AlphaFoldDB" id="A0A8H3FPM5"/>
<evidence type="ECO:0000256" key="4">
    <source>
        <dbReference type="ARBA" id="ARBA00022833"/>
    </source>
</evidence>
<keyword evidence="2" id="KW-0479">Metal-binding</keyword>
<dbReference type="GO" id="GO:0005096">
    <property type="term" value="F:GTPase activator activity"/>
    <property type="evidence" value="ECO:0007669"/>
    <property type="project" value="UniProtKB-KW"/>
</dbReference>
<dbReference type="CDD" id="cd08830">
    <property type="entry name" value="ArfGap_ArfGap1"/>
    <property type="match status" value="1"/>
</dbReference>
<keyword evidence="1" id="KW-0343">GTPase activation</keyword>
<dbReference type="PANTHER" id="PTHR46395">
    <property type="entry name" value="ADP-RIBOSYLATION FACTOR GTPASE-ACTIVATING PROTEIN 1"/>
    <property type="match status" value="1"/>
</dbReference>
<evidence type="ECO:0000256" key="6">
    <source>
        <dbReference type="SAM" id="MobiDB-lite"/>
    </source>
</evidence>
<dbReference type="InterPro" id="IPR037278">
    <property type="entry name" value="ARFGAP/RecO"/>
</dbReference>
<dbReference type="InterPro" id="IPR038508">
    <property type="entry name" value="ArfGAP_dom_sf"/>
</dbReference>
<dbReference type="OrthoDB" id="983479at2759"/>
<proteinExistence type="predicted"/>
<dbReference type="InterPro" id="IPR001164">
    <property type="entry name" value="ArfGAP_dom"/>
</dbReference>
<dbReference type="PRINTS" id="PR00405">
    <property type="entry name" value="REVINTRACTNG"/>
</dbReference>
<organism evidence="8 9">
    <name type="scientific">Imshaugia aleurites</name>
    <dbReference type="NCBI Taxonomy" id="172621"/>
    <lineage>
        <taxon>Eukaryota</taxon>
        <taxon>Fungi</taxon>
        <taxon>Dikarya</taxon>
        <taxon>Ascomycota</taxon>
        <taxon>Pezizomycotina</taxon>
        <taxon>Lecanoromycetes</taxon>
        <taxon>OSLEUM clade</taxon>
        <taxon>Lecanoromycetidae</taxon>
        <taxon>Lecanorales</taxon>
        <taxon>Lecanorineae</taxon>
        <taxon>Parmeliaceae</taxon>
        <taxon>Imshaugia</taxon>
    </lineage>
</organism>
<sequence>MWEVDAETKTKLATLQKRPGNTTCADCAAPSPQWASPKFGTFICLTCAGLHRGLGVHISFVRSIQMDSFKPAELARLDLGGNNSWIAFWEQESGKVWGSPGKGGDGEAMSVLGERYGGVVGEVWKERLACRVEGRVFMGVVGRERERKGMEAREGVGAEMKGVGGTETVAGGVAREQRGRNEEFFARKGNENAARPEGLAPSRGGKYAGFGSEPAVKGEGEPAPASLPGVDEFGSDPVKALSKGFGWFASTVGKGARTIAEADLATTARMTAAQAAKTIQTGTKGAAERFNSFVEDAGAGSAGGAGALRGGVQPERRDFWDSFGDAGAERRSGAIGTAAMKKGGAGGGSGSAGKEEGWGDW</sequence>
<dbReference type="PANTHER" id="PTHR46395:SF1">
    <property type="entry name" value="ADP-RIBOSYLATION FACTOR GTPASE-ACTIVATING PROTEIN 1"/>
    <property type="match status" value="1"/>
</dbReference>
<dbReference type="SMART" id="SM00105">
    <property type="entry name" value="ArfGap"/>
    <property type="match status" value="1"/>
</dbReference>
<evidence type="ECO:0000259" key="7">
    <source>
        <dbReference type="PROSITE" id="PS50115"/>
    </source>
</evidence>